<organism evidence="9 10">
    <name type="scientific">Devosia nitrariae</name>
    <dbReference type="NCBI Taxonomy" id="2071872"/>
    <lineage>
        <taxon>Bacteria</taxon>
        <taxon>Pseudomonadati</taxon>
        <taxon>Pseudomonadota</taxon>
        <taxon>Alphaproteobacteria</taxon>
        <taxon>Hyphomicrobiales</taxon>
        <taxon>Devosiaceae</taxon>
        <taxon>Devosia</taxon>
    </lineage>
</organism>
<comment type="subcellular location">
    <subcellularLocation>
        <location evidence="6">Cytoplasm</location>
    </subcellularLocation>
</comment>
<name>A0ABQ5WF80_9HYPH</name>
<dbReference type="RefSeq" id="WP_284343559.1">
    <property type="nucleotide sequence ID" value="NZ_BSNS01000034.1"/>
</dbReference>
<dbReference type="Gene3D" id="3.40.1010.10">
    <property type="entry name" value="Cobalt-precorrin-4 Transmethylase, Domain 1"/>
    <property type="match status" value="1"/>
</dbReference>
<sequence>MVKSSSTPSTSTSPADEEITGGKAARYFVAGTGFAAPPLAAGLHVVATPIGNLRDITIRALETLAAADLVLCEDTRTSARLLDHYGIKARRQALHEHNERARIGEILERIGKGEAIALISDAGTPLLSDPGFPLLRAIAEENLPVFAVPGPSALLSGLVVAGLPTDAFCFHGFLPTKAGARAKALANLADSRETLVFYESPRRLSATLLAMADAFGPDRPAAVALELTKRFERVHRGLLSELAATFAEGDTKGEAVILVAGAPEPAAANEADWKAVLAEALAGQPLRSAVDEIAARFGLKRKDVYNAALALKAKE</sequence>
<dbReference type="PANTHER" id="PTHR46111:SF1">
    <property type="entry name" value="RIBOSOMAL RNA SMALL SUBUNIT METHYLTRANSFERASE I"/>
    <property type="match status" value="1"/>
</dbReference>
<comment type="caution">
    <text evidence="9">The sequence shown here is derived from an EMBL/GenBank/DDBJ whole genome shotgun (WGS) entry which is preliminary data.</text>
</comment>
<dbReference type="InterPro" id="IPR053910">
    <property type="entry name" value="RsmI_HTH"/>
</dbReference>
<dbReference type="InterPro" id="IPR014777">
    <property type="entry name" value="4pyrrole_Mease_sub1"/>
</dbReference>
<evidence type="ECO:0000313" key="10">
    <source>
        <dbReference type="Proteomes" id="UP001156691"/>
    </source>
</evidence>
<dbReference type="CDD" id="cd11648">
    <property type="entry name" value="RsmI"/>
    <property type="match status" value="1"/>
</dbReference>
<feature type="domain" description="RsmI HTH" evidence="8">
    <location>
        <begin position="268"/>
        <end position="312"/>
    </location>
</feature>
<comment type="catalytic activity">
    <reaction evidence="6">
        <text>cytidine(1402) in 16S rRNA + S-adenosyl-L-methionine = 2'-O-methylcytidine(1402) in 16S rRNA + S-adenosyl-L-homocysteine + H(+)</text>
        <dbReference type="Rhea" id="RHEA:42924"/>
        <dbReference type="Rhea" id="RHEA-COMP:10285"/>
        <dbReference type="Rhea" id="RHEA-COMP:10286"/>
        <dbReference type="ChEBI" id="CHEBI:15378"/>
        <dbReference type="ChEBI" id="CHEBI:57856"/>
        <dbReference type="ChEBI" id="CHEBI:59789"/>
        <dbReference type="ChEBI" id="CHEBI:74495"/>
        <dbReference type="ChEBI" id="CHEBI:82748"/>
        <dbReference type="EC" id="2.1.1.198"/>
    </reaction>
</comment>
<evidence type="ECO:0000256" key="6">
    <source>
        <dbReference type="HAMAP-Rule" id="MF_01877"/>
    </source>
</evidence>
<evidence type="ECO:0000256" key="3">
    <source>
        <dbReference type="ARBA" id="ARBA00022603"/>
    </source>
</evidence>
<dbReference type="PIRSF" id="PIRSF005917">
    <property type="entry name" value="MTase_YraL"/>
    <property type="match status" value="1"/>
</dbReference>
<gene>
    <name evidence="6 9" type="primary">rsmI</name>
    <name evidence="9" type="ORF">GCM10010862_54240</name>
</gene>
<evidence type="ECO:0000256" key="5">
    <source>
        <dbReference type="ARBA" id="ARBA00022691"/>
    </source>
</evidence>
<dbReference type="NCBIfam" id="TIGR00096">
    <property type="entry name" value="16S rRNA (cytidine(1402)-2'-O)-methyltransferase"/>
    <property type="match status" value="1"/>
</dbReference>
<reference evidence="10" key="1">
    <citation type="journal article" date="2019" name="Int. J. Syst. Evol. Microbiol.">
        <title>The Global Catalogue of Microorganisms (GCM) 10K type strain sequencing project: providing services to taxonomists for standard genome sequencing and annotation.</title>
        <authorList>
            <consortium name="The Broad Institute Genomics Platform"/>
            <consortium name="The Broad Institute Genome Sequencing Center for Infectious Disease"/>
            <person name="Wu L."/>
            <person name="Ma J."/>
        </authorList>
    </citation>
    <scope>NUCLEOTIDE SEQUENCE [LARGE SCALE GENOMIC DNA]</scope>
    <source>
        <strain evidence="10">NBRC 112416</strain>
    </source>
</reference>
<evidence type="ECO:0000256" key="4">
    <source>
        <dbReference type="ARBA" id="ARBA00022679"/>
    </source>
</evidence>
<dbReference type="EC" id="2.1.1.198" evidence="6"/>
<evidence type="ECO:0000259" key="7">
    <source>
        <dbReference type="Pfam" id="PF00590"/>
    </source>
</evidence>
<dbReference type="GO" id="GO:0032259">
    <property type="term" value="P:methylation"/>
    <property type="evidence" value="ECO:0007669"/>
    <property type="project" value="UniProtKB-KW"/>
</dbReference>
<keyword evidence="10" id="KW-1185">Reference proteome</keyword>
<dbReference type="PANTHER" id="PTHR46111">
    <property type="entry name" value="RIBOSOMAL RNA SMALL SUBUNIT METHYLTRANSFERASE I"/>
    <property type="match status" value="1"/>
</dbReference>
<evidence type="ECO:0000259" key="8">
    <source>
        <dbReference type="Pfam" id="PF23016"/>
    </source>
</evidence>
<feature type="domain" description="Tetrapyrrole methylase" evidence="7">
    <location>
        <begin position="43"/>
        <end position="243"/>
    </location>
</feature>
<dbReference type="InterPro" id="IPR014776">
    <property type="entry name" value="4pyrrole_Mease_sub2"/>
</dbReference>
<protein>
    <recommendedName>
        <fullName evidence="6">Ribosomal RNA small subunit methyltransferase I</fullName>
        <ecNumber evidence="6">2.1.1.198</ecNumber>
    </recommendedName>
    <alternativeName>
        <fullName evidence="6">16S rRNA 2'-O-ribose C1402 methyltransferase</fullName>
    </alternativeName>
    <alternativeName>
        <fullName evidence="6">rRNA (cytidine-2'-O-)-methyltransferase RsmI</fullName>
    </alternativeName>
</protein>
<dbReference type="InterPro" id="IPR000878">
    <property type="entry name" value="4pyrrol_Mease"/>
</dbReference>
<comment type="function">
    <text evidence="6">Catalyzes the 2'-O-methylation of the ribose of cytidine 1402 (C1402) in 16S rRNA.</text>
</comment>
<evidence type="ECO:0000256" key="2">
    <source>
        <dbReference type="ARBA" id="ARBA00022552"/>
    </source>
</evidence>
<dbReference type="Pfam" id="PF23016">
    <property type="entry name" value="RsmI_C"/>
    <property type="match status" value="1"/>
</dbReference>
<keyword evidence="1 6" id="KW-0963">Cytoplasm</keyword>
<comment type="similarity">
    <text evidence="6">Belongs to the methyltransferase superfamily. RsmI family.</text>
</comment>
<evidence type="ECO:0000313" key="9">
    <source>
        <dbReference type="EMBL" id="GLQ58165.1"/>
    </source>
</evidence>
<dbReference type="EMBL" id="BSNS01000034">
    <property type="protein sequence ID" value="GLQ58165.1"/>
    <property type="molecule type" value="Genomic_DNA"/>
</dbReference>
<dbReference type="GO" id="GO:0008168">
    <property type="term" value="F:methyltransferase activity"/>
    <property type="evidence" value="ECO:0007669"/>
    <property type="project" value="UniProtKB-KW"/>
</dbReference>
<keyword evidence="2 6" id="KW-0698">rRNA processing</keyword>
<dbReference type="Gene3D" id="3.30.950.10">
    <property type="entry name" value="Methyltransferase, Cobalt-precorrin-4 Transmethylase, Domain 2"/>
    <property type="match status" value="1"/>
</dbReference>
<dbReference type="SUPFAM" id="SSF53790">
    <property type="entry name" value="Tetrapyrrole methylase"/>
    <property type="match status" value="1"/>
</dbReference>
<keyword evidence="5 6" id="KW-0949">S-adenosyl-L-methionine</keyword>
<dbReference type="HAMAP" id="MF_01877">
    <property type="entry name" value="16SrRNA_methyltr_I"/>
    <property type="match status" value="1"/>
</dbReference>
<proteinExistence type="inferred from homology"/>
<dbReference type="InterPro" id="IPR008189">
    <property type="entry name" value="rRNA_ssu_MeTfrase_I"/>
</dbReference>
<dbReference type="Proteomes" id="UP001156691">
    <property type="component" value="Unassembled WGS sequence"/>
</dbReference>
<keyword evidence="4 6" id="KW-0808">Transferase</keyword>
<dbReference type="InterPro" id="IPR018063">
    <property type="entry name" value="SAM_MeTrfase_RsmI_CS"/>
</dbReference>
<dbReference type="Pfam" id="PF00590">
    <property type="entry name" value="TP_methylase"/>
    <property type="match status" value="1"/>
</dbReference>
<dbReference type="InterPro" id="IPR035996">
    <property type="entry name" value="4pyrrol_Methylase_sf"/>
</dbReference>
<evidence type="ECO:0000256" key="1">
    <source>
        <dbReference type="ARBA" id="ARBA00022490"/>
    </source>
</evidence>
<keyword evidence="3 6" id="KW-0489">Methyltransferase</keyword>
<dbReference type="PROSITE" id="PS01296">
    <property type="entry name" value="RSMI"/>
    <property type="match status" value="1"/>
</dbReference>
<accession>A0ABQ5WF80</accession>